<gene>
    <name evidence="1" type="primary">61</name>
    <name evidence="1" type="ORF">SEA_AZIRA_61</name>
</gene>
<proteinExistence type="predicted"/>
<evidence type="ECO:0000313" key="1">
    <source>
        <dbReference type="EMBL" id="WGH21067.1"/>
    </source>
</evidence>
<dbReference type="GeneID" id="80559255"/>
<sequence length="91" mass="10005">MSRRRKPAEEGGRGHSAIENGWFLPNARAVVKVEEYAGKLWQKIKDEPTLNESEQKVAGRIEGMAIALAILKGDGYTAKGELERIKNGRAG</sequence>
<organism evidence="1 2">
    <name type="scientific">Gordonia phage Azira</name>
    <dbReference type="NCBI Taxonomy" id="3035369"/>
    <lineage>
        <taxon>Viruses</taxon>
        <taxon>Duplodnaviria</taxon>
        <taxon>Heunggongvirae</taxon>
        <taxon>Uroviricota</taxon>
        <taxon>Caudoviricetes</taxon>
        <taxon>Aziravirus</taxon>
        <taxon>Aziravirus azira</taxon>
    </lineage>
</organism>
<dbReference type="RefSeq" id="YP_010842464.1">
    <property type="nucleotide sequence ID" value="NC_079140.1"/>
</dbReference>
<dbReference type="KEGG" id="vg:80559255"/>
<reference evidence="1 2" key="1">
    <citation type="submission" date="2023-03" db="EMBL/GenBank/DDBJ databases">
        <authorList>
            <person name="McGarrah C.E.E."/>
            <person name="Algarin-Martinez E.D."/>
            <person name="Cavasini M.E.D."/>
            <person name="Correa V."/>
            <person name="Danielson D.F."/>
            <person name="Dean W.R."/>
            <person name="French J.L."/>
            <person name="Gaskin N."/>
            <person name="Jain U."/>
            <person name="Janvier J."/>
            <person name="Macumber B.M."/>
            <person name="Martini F.K."/>
            <person name="Mazzei S.G."/>
            <person name="Mujica J.M."/>
            <person name="Odegaard O."/>
            <person name="Quarterman C."/>
            <person name="Rand T.M."/>
            <person name="Seidensticker N.S."/>
            <person name="Serrano T."/>
            <person name="Soltys A."/>
            <person name="Ungrey M.D."/>
            <person name="Pollenz R.S."/>
            <person name="Russell D.A."/>
            <person name="Jacobs-Sera D."/>
            <person name="Hatfull G.F."/>
        </authorList>
    </citation>
    <scope>NUCLEOTIDE SEQUENCE [LARGE SCALE GENOMIC DNA]</scope>
</reference>
<keyword evidence="2" id="KW-1185">Reference proteome</keyword>
<dbReference type="Proteomes" id="UP001223098">
    <property type="component" value="Segment"/>
</dbReference>
<protein>
    <submittedName>
        <fullName evidence="1">Uncharacterized protein</fullName>
    </submittedName>
</protein>
<name>A0AAF0K0F0_9CAUD</name>
<accession>A0AAF0K0F0</accession>
<evidence type="ECO:0000313" key="2">
    <source>
        <dbReference type="Proteomes" id="UP001223098"/>
    </source>
</evidence>
<dbReference type="EMBL" id="OQ709211">
    <property type="protein sequence ID" value="WGH21067.1"/>
    <property type="molecule type" value="Genomic_DNA"/>
</dbReference>